<feature type="region of interest" description="Disordered" evidence="1">
    <location>
        <begin position="1"/>
        <end position="22"/>
    </location>
</feature>
<dbReference type="Gene3D" id="1.25.10.10">
    <property type="entry name" value="Leucine-rich Repeat Variant"/>
    <property type="match status" value="1"/>
</dbReference>
<comment type="caution">
    <text evidence="2">The sequence shown here is derived from an EMBL/GenBank/DDBJ whole genome shotgun (WGS) entry which is preliminary data.</text>
</comment>
<dbReference type="InterPro" id="IPR026825">
    <property type="entry name" value="Vac14"/>
</dbReference>
<feature type="compositionally biased region" description="Polar residues" evidence="1">
    <location>
        <begin position="1"/>
        <end position="12"/>
    </location>
</feature>
<name>A0A5N4DSP1_CAMDR</name>
<dbReference type="EMBL" id="JWIN03000009">
    <property type="protein sequence ID" value="KAB1274151.1"/>
    <property type="molecule type" value="Genomic_DNA"/>
</dbReference>
<evidence type="ECO:0000256" key="1">
    <source>
        <dbReference type="SAM" id="MobiDB-lite"/>
    </source>
</evidence>
<dbReference type="Pfam" id="PF12755">
    <property type="entry name" value="Vac14_Fab1_bd"/>
    <property type="match status" value="1"/>
</dbReference>
<organism evidence="2 3">
    <name type="scientific">Camelus dromedarius</name>
    <name type="common">Dromedary</name>
    <name type="synonym">Arabian camel</name>
    <dbReference type="NCBI Taxonomy" id="9838"/>
    <lineage>
        <taxon>Eukaryota</taxon>
        <taxon>Metazoa</taxon>
        <taxon>Chordata</taxon>
        <taxon>Craniata</taxon>
        <taxon>Vertebrata</taxon>
        <taxon>Euteleostomi</taxon>
        <taxon>Mammalia</taxon>
        <taxon>Eutheria</taxon>
        <taxon>Laurasiatheria</taxon>
        <taxon>Artiodactyla</taxon>
        <taxon>Tylopoda</taxon>
        <taxon>Camelidae</taxon>
        <taxon>Camelus</taxon>
    </lineage>
</organism>
<evidence type="ECO:0000313" key="3">
    <source>
        <dbReference type="Proteomes" id="UP000299084"/>
    </source>
</evidence>
<dbReference type="SUPFAM" id="SSF48371">
    <property type="entry name" value="ARM repeat"/>
    <property type="match status" value="1"/>
</dbReference>
<dbReference type="AlphaFoldDB" id="A0A5N4DSP1"/>
<dbReference type="PANTHER" id="PTHR16023:SF0">
    <property type="entry name" value="PROTEIN VAC14 HOMOLOG"/>
    <property type="match status" value="1"/>
</dbReference>
<reference evidence="2 3" key="1">
    <citation type="journal article" date="2019" name="Mol. Ecol. Resour.">
        <title>Improving Illumina assemblies with Hi-C and long reads: an example with the North African dromedary.</title>
        <authorList>
            <person name="Elbers J.P."/>
            <person name="Rogers M.F."/>
            <person name="Perelman P.L."/>
            <person name="Proskuryakova A.A."/>
            <person name="Serdyukova N.A."/>
            <person name="Johnson W.E."/>
            <person name="Horin P."/>
            <person name="Corander J."/>
            <person name="Murphy D."/>
            <person name="Burger P.A."/>
        </authorList>
    </citation>
    <scope>NUCLEOTIDE SEQUENCE [LARGE SCALE GENOMIC DNA]</scope>
    <source>
        <strain evidence="2">Drom800</strain>
        <tissue evidence="2">Blood</tissue>
    </source>
</reference>
<accession>A0A5N4DSP1</accession>
<sequence length="253" mass="27383">PCPRSQSHQQPGQPDPTGPAAPLFSLSRLVREFVAQNHTVQIKHVIQTLSQEFALSQHPTAGKGASSAWPPAPSHWARTRGLLKELIEPVLTCLNDADAGCATTPARPSKTSLVREFVAQNNTVQIKHVIQTLSQEFALSQHPHSRKGGLIGLAACSIALGKDSGLYLKELIEPVLTCFNDADSRLRYYACEALYNIVKVARGAVLPHFNVLFDGLSKVTAPPSSWAEFVPPTFFPEASGADQHLLPGRLVVC</sequence>
<dbReference type="Proteomes" id="UP000299084">
    <property type="component" value="Unassembled WGS sequence"/>
</dbReference>
<feature type="non-terminal residue" evidence="2">
    <location>
        <position position="1"/>
    </location>
</feature>
<dbReference type="InterPro" id="IPR016024">
    <property type="entry name" value="ARM-type_fold"/>
</dbReference>
<protein>
    <submittedName>
        <fullName evidence="2">Protein VAC14-like protein</fullName>
    </submittedName>
</protein>
<dbReference type="PANTHER" id="PTHR16023">
    <property type="entry name" value="TAX1 BINDING PROTEIN-RELATED"/>
    <property type="match status" value="1"/>
</dbReference>
<dbReference type="InterPro" id="IPR011989">
    <property type="entry name" value="ARM-like"/>
</dbReference>
<dbReference type="GO" id="GO:0006661">
    <property type="term" value="P:phosphatidylinositol biosynthetic process"/>
    <property type="evidence" value="ECO:0007669"/>
    <property type="project" value="InterPro"/>
</dbReference>
<keyword evidence="3" id="KW-1185">Reference proteome</keyword>
<dbReference type="GO" id="GO:0010008">
    <property type="term" value="C:endosome membrane"/>
    <property type="evidence" value="ECO:0007669"/>
    <property type="project" value="TreeGrafter"/>
</dbReference>
<evidence type="ECO:0000313" key="2">
    <source>
        <dbReference type="EMBL" id="KAB1274151.1"/>
    </source>
</evidence>
<proteinExistence type="predicted"/>
<dbReference type="GO" id="GO:0070772">
    <property type="term" value="C:PAS complex"/>
    <property type="evidence" value="ECO:0007669"/>
    <property type="project" value="InterPro"/>
</dbReference>
<gene>
    <name evidence="2" type="ORF">Cadr_000011160</name>
</gene>